<dbReference type="GO" id="GO:0004314">
    <property type="term" value="F:[acyl-carrier-protein] S-malonyltransferase activity"/>
    <property type="evidence" value="ECO:0007669"/>
    <property type="project" value="UniProtKB-EC"/>
</dbReference>
<comment type="catalytic activity">
    <reaction evidence="5 6">
        <text>holo-[ACP] + malonyl-CoA = malonyl-[ACP] + CoA</text>
        <dbReference type="Rhea" id="RHEA:41792"/>
        <dbReference type="Rhea" id="RHEA-COMP:9623"/>
        <dbReference type="Rhea" id="RHEA-COMP:9685"/>
        <dbReference type="ChEBI" id="CHEBI:57287"/>
        <dbReference type="ChEBI" id="CHEBI:57384"/>
        <dbReference type="ChEBI" id="CHEBI:64479"/>
        <dbReference type="ChEBI" id="CHEBI:78449"/>
        <dbReference type="EC" id="2.3.1.39"/>
    </reaction>
</comment>
<evidence type="ECO:0000256" key="5">
    <source>
        <dbReference type="ARBA" id="ARBA00048462"/>
    </source>
</evidence>
<gene>
    <name evidence="9" type="ORF">DBW98_00260</name>
</gene>
<evidence type="ECO:0000256" key="4">
    <source>
        <dbReference type="ARBA" id="ARBA00023315"/>
    </source>
</evidence>
<dbReference type="Proteomes" id="UP000253032">
    <property type="component" value="Unassembled WGS sequence"/>
</dbReference>
<keyword evidence="4 6" id="KW-0012">Acyltransferase</keyword>
<name>A0A368BQR9_9GAMM</name>
<evidence type="ECO:0000256" key="2">
    <source>
        <dbReference type="ARBA" id="ARBA00018953"/>
    </source>
</evidence>
<evidence type="ECO:0000256" key="3">
    <source>
        <dbReference type="ARBA" id="ARBA00022679"/>
    </source>
</evidence>
<dbReference type="InterPro" id="IPR016036">
    <property type="entry name" value="Malonyl_transacylase_ACP-bd"/>
</dbReference>
<dbReference type="PANTHER" id="PTHR42681:SF1">
    <property type="entry name" value="MALONYL-COA-ACYL CARRIER PROTEIN TRANSACYLASE, MITOCHONDRIAL"/>
    <property type="match status" value="1"/>
</dbReference>
<comment type="similarity">
    <text evidence="6">Belongs to the fabD family.</text>
</comment>
<protein>
    <recommendedName>
        <fullName evidence="2 6">Malonyl CoA-acyl carrier protein transacylase</fullName>
        <ecNumber evidence="1 6">2.3.1.39</ecNumber>
    </recommendedName>
</protein>
<dbReference type="InterPro" id="IPR024925">
    <property type="entry name" value="Malonyl_CoA-ACP_transAc"/>
</dbReference>
<feature type="active site" evidence="7">
    <location>
        <position position="97"/>
    </location>
</feature>
<dbReference type="Gene3D" id="3.30.70.250">
    <property type="entry name" value="Malonyl-CoA ACP transacylase, ACP-binding"/>
    <property type="match status" value="1"/>
</dbReference>
<dbReference type="SMART" id="SM00827">
    <property type="entry name" value="PKS_AT"/>
    <property type="match status" value="1"/>
</dbReference>
<sequence length="312" mass="34288">MSFSAFLAFPGQGSQHLSMLSKGGIEDIAHSSSYSHIVECCSDLISIDVYKLIEEGPEDLINQTSITQPLLVLCSYLHYEKLINSIDINPKYLAGHSLGEYSALVAADSIHVTDALMLVRKRGELMENAPSGSMSAIIGLDQEIIVKICSNISGKDNLHVQCANLNSQNQTVISGDIVAIDQAQKLCIEHGAKRAIKLNVSIASHSELMIDAAKDFEKILKAVDIKMPAKEIFHNVSVGCAHSIEELYELLVSQLYKPVRWVEICDQAKLLNLPIIECGPGKVLSGLFKNNGLENYFYTSDEEFYEKIITNG</sequence>
<dbReference type="PANTHER" id="PTHR42681">
    <property type="entry name" value="MALONYL-COA-ACYL CARRIER PROTEIN TRANSACYLASE, MITOCHONDRIAL"/>
    <property type="match status" value="1"/>
</dbReference>
<feature type="active site" evidence="7">
    <location>
        <position position="205"/>
    </location>
</feature>
<evidence type="ECO:0000313" key="9">
    <source>
        <dbReference type="EMBL" id="RCL39669.1"/>
    </source>
</evidence>
<dbReference type="InterPro" id="IPR001227">
    <property type="entry name" value="Ac_transferase_dom_sf"/>
</dbReference>
<dbReference type="GO" id="GO:0006633">
    <property type="term" value="P:fatty acid biosynthetic process"/>
    <property type="evidence" value="ECO:0007669"/>
    <property type="project" value="TreeGrafter"/>
</dbReference>
<feature type="domain" description="Malonyl-CoA:ACP transacylase (MAT)" evidence="8">
    <location>
        <begin position="8"/>
        <end position="301"/>
    </location>
</feature>
<accession>A0A368BQR9</accession>
<evidence type="ECO:0000256" key="1">
    <source>
        <dbReference type="ARBA" id="ARBA00013258"/>
    </source>
</evidence>
<evidence type="ECO:0000256" key="7">
    <source>
        <dbReference type="PIRSR" id="PIRSR000446-1"/>
    </source>
</evidence>
<dbReference type="AlphaFoldDB" id="A0A368BQR9"/>
<dbReference type="PIRSF" id="PIRSF000446">
    <property type="entry name" value="Mct"/>
    <property type="match status" value="1"/>
</dbReference>
<dbReference type="Gene3D" id="3.40.366.10">
    <property type="entry name" value="Malonyl-Coenzyme A Acyl Carrier Protein, domain 2"/>
    <property type="match status" value="1"/>
</dbReference>
<dbReference type="EMBL" id="QOPC01000001">
    <property type="protein sequence ID" value="RCL39669.1"/>
    <property type="molecule type" value="Genomic_DNA"/>
</dbReference>
<dbReference type="EC" id="2.3.1.39" evidence="1 6"/>
<evidence type="ECO:0000313" key="10">
    <source>
        <dbReference type="Proteomes" id="UP000253032"/>
    </source>
</evidence>
<dbReference type="InterPro" id="IPR050858">
    <property type="entry name" value="Mal-CoA-ACP_Trans/PKS_FabD"/>
</dbReference>
<keyword evidence="3 6" id="KW-0808">Transferase</keyword>
<dbReference type="InterPro" id="IPR014043">
    <property type="entry name" value="Acyl_transferase_dom"/>
</dbReference>
<dbReference type="Pfam" id="PF00698">
    <property type="entry name" value="Acyl_transf_1"/>
    <property type="match status" value="1"/>
</dbReference>
<evidence type="ECO:0000256" key="6">
    <source>
        <dbReference type="PIRNR" id="PIRNR000446"/>
    </source>
</evidence>
<dbReference type="InterPro" id="IPR016035">
    <property type="entry name" value="Acyl_Trfase/lysoPLipase"/>
</dbReference>
<dbReference type="FunFam" id="3.30.70.250:FF:000001">
    <property type="entry name" value="Malonyl CoA-acyl carrier protein transacylase"/>
    <property type="match status" value="1"/>
</dbReference>
<organism evidence="9 10">
    <name type="scientific">SAR86 cluster bacterium</name>
    <dbReference type="NCBI Taxonomy" id="2030880"/>
    <lineage>
        <taxon>Bacteria</taxon>
        <taxon>Pseudomonadati</taxon>
        <taxon>Pseudomonadota</taxon>
        <taxon>Gammaproteobacteria</taxon>
        <taxon>SAR86 cluster</taxon>
    </lineage>
</organism>
<dbReference type="GO" id="GO:0005829">
    <property type="term" value="C:cytosol"/>
    <property type="evidence" value="ECO:0007669"/>
    <property type="project" value="TreeGrafter"/>
</dbReference>
<dbReference type="SUPFAM" id="SSF55048">
    <property type="entry name" value="Probable ACP-binding domain of malonyl-CoA ACP transacylase"/>
    <property type="match status" value="1"/>
</dbReference>
<dbReference type="SUPFAM" id="SSF52151">
    <property type="entry name" value="FabD/lysophospholipase-like"/>
    <property type="match status" value="1"/>
</dbReference>
<reference evidence="9 10" key="1">
    <citation type="journal article" date="2018" name="Microbiome">
        <title>Fine metagenomic profile of the Mediterranean stratified and mixed water columns revealed by assembly and recruitment.</title>
        <authorList>
            <person name="Haro-Moreno J.M."/>
            <person name="Lopez-Perez M."/>
            <person name="De La Torre J.R."/>
            <person name="Picazo A."/>
            <person name="Camacho A."/>
            <person name="Rodriguez-Valera F."/>
        </authorList>
    </citation>
    <scope>NUCLEOTIDE SEQUENCE [LARGE SCALE GENOMIC DNA]</scope>
    <source>
        <strain evidence="9">MED-G84</strain>
    </source>
</reference>
<comment type="caution">
    <text evidence="9">The sequence shown here is derived from an EMBL/GenBank/DDBJ whole genome shotgun (WGS) entry which is preliminary data.</text>
</comment>
<proteinExistence type="inferred from homology"/>
<evidence type="ECO:0000259" key="8">
    <source>
        <dbReference type="SMART" id="SM00827"/>
    </source>
</evidence>